<name>A0A7S8C7K6_9HYPH</name>
<evidence type="ECO:0000256" key="1">
    <source>
        <dbReference type="SAM" id="Phobius"/>
    </source>
</evidence>
<dbReference type="AlphaFoldDB" id="A0A7S8C7K6"/>
<feature type="transmembrane region" description="Helical" evidence="1">
    <location>
        <begin position="73"/>
        <end position="96"/>
    </location>
</feature>
<sequence length="144" mass="14401">MTAIRSPLALKPLLLADAATCSAMGIVLTAGPGLIGQATRIPPALLFYAGAILFPIAAFMAVVALCRPIPGPAAWLVVAGNAGWVAGSALLLLAGWIAPNGLGVAFVAAQALAVALLAALEHNALRRAASAHAGRKPARQSLTP</sequence>
<keyword evidence="3" id="KW-1185">Reference proteome</keyword>
<protein>
    <recommendedName>
        <fullName evidence="4">Integral membrane protein</fullName>
    </recommendedName>
</protein>
<reference evidence="2 3" key="1">
    <citation type="submission" date="2020-06" db="EMBL/GenBank/DDBJ databases">
        <title>Genome sequence of 2 isolates from Red Sea Mangroves.</title>
        <authorList>
            <person name="Sefrji F."/>
            <person name="Michoud G."/>
            <person name="Merlino G."/>
            <person name="Daffonchio D."/>
        </authorList>
    </citation>
    <scope>NUCLEOTIDE SEQUENCE [LARGE SCALE GENOMIC DNA]</scope>
    <source>
        <strain evidence="2 3">R1DC25</strain>
    </source>
</reference>
<feature type="transmembrane region" description="Helical" evidence="1">
    <location>
        <begin position="47"/>
        <end position="66"/>
    </location>
</feature>
<accession>A0A7S8C7K6</accession>
<evidence type="ECO:0008006" key="4">
    <source>
        <dbReference type="Google" id="ProtNLM"/>
    </source>
</evidence>
<feature type="transmembrane region" description="Helical" evidence="1">
    <location>
        <begin position="12"/>
        <end position="35"/>
    </location>
</feature>
<keyword evidence="1" id="KW-0472">Membrane</keyword>
<evidence type="ECO:0000313" key="2">
    <source>
        <dbReference type="EMBL" id="QPC44674.1"/>
    </source>
</evidence>
<gene>
    <name evidence="2" type="ORF">HW532_19390</name>
</gene>
<dbReference type="KEGG" id="kmn:HW532_19390"/>
<keyword evidence="1" id="KW-0812">Transmembrane</keyword>
<feature type="transmembrane region" description="Helical" evidence="1">
    <location>
        <begin position="102"/>
        <end position="120"/>
    </location>
</feature>
<organism evidence="2 3">
    <name type="scientific">Kaustia mangrovi</name>
    <dbReference type="NCBI Taxonomy" id="2593653"/>
    <lineage>
        <taxon>Bacteria</taxon>
        <taxon>Pseudomonadati</taxon>
        <taxon>Pseudomonadota</taxon>
        <taxon>Alphaproteobacteria</taxon>
        <taxon>Hyphomicrobiales</taxon>
        <taxon>Parvibaculaceae</taxon>
        <taxon>Kaustia</taxon>
    </lineage>
</organism>
<dbReference type="RefSeq" id="WP_213162043.1">
    <property type="nucleotide sequence ID" value="NZ_CP058214.1"/>
</dbReference>
<keyword evidence="1" id="KW-1133">Transmembrane helix</keyword>
<evidence type="ECO:0000313" key="3">
    <source>
        <dbReference type="Proteomes" id="UP000593594"/>
    </source>
</evidence>
<dbReference type="EMBL" id="CP058214">
    <property type="protein sequence ID" value="QPC44674.1"/>
    <property type="molecule type" value="Genomic_DNA"/>
</dbReference>
<dbReference type="Proteomes" id="UP000593594">
    <property type="component" value="Chromosome"/>
</dbReference>
<proteinExistence type="predicted"/>